<evidence type="ECO:0000313" key="8">
    <source>
        <dbReference type="Proteomes" id="UP000824469"/>
    </source>
</evidence>
<feature type="domain" description="U-box" evidence="6">
    <location>
        <begin position="14"/>
        <end position="88"/>
    </location>
</feature>
<evidence type="ECO:0000256" key="5">
    <source>
        <dbReference type="ARBA" id="ARBA00022786"/>
    </source>
</evidence>
<dbReference type="SMART" id="SM00504">
    <property type="entry name" value="Ubox"/>
    <property type="match status" value="1"/>
</dbReference>
<evidence type="ECO:0000256" key="4">
    <source>
        <dbReference type="ARBA" id="ARBA00022679"/>
    </source>
</evidence>
<dbReference type="InterPro" id="IPR016024">
    <property type="entry name" value="ARM-type_fold"/>
</dbReference>
<dbReference type="Pfam" id="PF25598">
    <property type="entry name" value="ARM_PUB"/>
    <property type="match status" value="1"/>
</dbReference>
<protein>
    <recommendedName>
        <fullName evidence="3">RING-type E3 ubiquitin transferase</fullName>
        <ecNumber evidence="3">2.3.2.27</ecNumber>
    </recommendedName>
</protein>
<dbReference type="PROSITE" id="PS51698">
    <property type="entry name" value="U_BOX"/>
    <property type="match status" value="1"/>
</dbReference>
<dbReference type="Gene3D" id="1.25.10.10">
    <property type="entry name" value="Leucine-rich Repeat Variant"/>
    <property type="match status" value="2"/>
</dbReference>
<dbReference type="Proteomes" id="UP000824469">
    <property type="component" value="Unassembled WGS sequence"/>
</dbReference>
<dbReference type="EC" id="2.3.2.27" evidence="3"/>
<keyword evidence="5" id="KW-0833">Ubl conjugation pathway</keyword>
<evidence type="ECO:0000256" key="1">
    <source>
        <dbReference type="ARBA" id="ARBA00000900"/>
    </source>
</evidence>
<sequence>MKSEAGEQIIISSHVPPLFICPISLQIMRDPVTLCTGVTYDRDFIRKWLRRGNNVCPVTAQILHTRDLIPNHTLANIIQKWRHNALEKSDPVYNMVRQTIRQIEEGRSESRAEAVKRLRNLAKSESKRACLRSEGVLPLLVRVLEKFQPEGEENGGEALEEAVGAIASFPVKDVITTIDLLSSTPVIRTLDWVLANGKLSSRLNAAGLVEKVAINTDKTAAMTEIDLIDGITDGLLTLIRQNATYAAGIRVCLKALLPLCFVVSNRGAKIAEAVGVVIPVLIEASTERRVSIMEASMAVLEELSATWEGRVAIMAHPCAVPLIVTNLLLVSHVATAHAVEILLNICSSCSKVEDEEVVMMRDIVVKMGAMEKLLALLHMDYGQTTKRSANHLLRILSPLLDHDFCAQFLVRL</sequence>
<dbReference type="InterPro" id="IPR003613">
    <property type="entry name" value="Ubox_domain"/>
</dbReference>
<dbReference type="InterPro" id="IPR013083">
    <property type="entry name" value="Znf_RING/FYVE/PHD"/>
</dbReference>
<dbReference type="Gene3D" id="3.30.40.10">
    <property type="entry name" value="Zinc/RING finger domain, C3HC4 (zinc finger)"/>
    <property type="match status" value="1"/>
</dbReference>
<accession>A0AA38FAE7</accession>
<dbReference type="InterPro" id="IPR011989">
    <property type="entry name" value="ARM-like"/>
</dbReference>
<organism evidence="7 8">
    <name type="scientific">Taxus chinensis</name>
    <name type="common">Chinese yew</name>
    <name type="synonym">Taxus wallichiana var. chinensis</name>
    <dbReference type="NCBI Taxonomy" id="29808"/>
    <lineage>
        <taxon>Eukaryota</taxon>
        <taxon>Viridiplantae</taxon>
        <taxon>Streptophyta</taxon>
        <taxon>Embryophyta</taxon>
        <taxon>Tracheophyta</taxon>
        <taxon>Spermatophyta</taxon>
        <taxon>Pinopsida</taxon>
        <taxon>Pinidae</taxon>
        <taxon>Conifers II</taxon>
        <taxon>Cupressales</taxon>
        <taxon>Taxaceae</taxon>
        <taxon>Taxus</taxon>
    </lineage>
</organism>
<comment type="catalytic activity">
    <reaction evidence="1">
        <text>S-ubiquitinyl-[E2 ubiquitin-conjugating enzyme]-L-cysteine + [acceptor protein]-L-lysine = [E2 ubiquitin-conjugating enzyme]-L-cysteine + N(6)-ubiquitinyl-[acceptor protein]-L-lysine.</text>
        <dbReference type="EC" id="2.3.2.27"/>
    </reaction>
</comment>
<evidence type="ECO:0000259" key="6">
    <source>
        <dbReference type="PROSITE" id="PS51698"/>
    </source>
</evidence>
<evidence type="ECO:0000256" key="2">
    <source>
        <dbReference type="ARBA" id="ARBA00004906"/>
    </source>
</evidence>
<dbReference type="GO" id="GO:0016567">
    <property type="term" value="P:protein ubiquitination"/>
    <property type="evidence" value="ECO:0007669"/>
    <property type="project" value="InterPro"/>
</dbReference>
<dbReference type="InterPro" id="IPR058678">
    <property type="entry name" value="ARM_PUB"/>
</dbReference>
<dbReference type="OMA" id="LEIMANC"/>
<dbReference type="PANTHER" id="PTHR22849:SF163">
    <property type="entry name" value="U-BOX DOMAIN-CONTAINING PROTEIN"/>
    <property type="match status" value="1"/>
</dbReference>
<keyword evidence="4" id="KW-0808">Transferase</keyword>
<dbReference type="EMBL" id="JAHRHJ020000011">
    <property type="protein sequence ID" value="KAH9295178.1"/>
    <property type="molecule type" value="Genomic_DNA"/>
</dbReference>
<evidence type="ECO:0000313" key="7">
    <source>
        <dbReference type="EMBL" id="KAH9295178.1"/>
    </source>
</evidence>
<dbReference type="InterPro" id="IPR045210">
    <property type="entry name" value="RING-Ubox_PUB"/>
</dbReference>
<dbReference type="PANTHER" id="PTHR22849">
    <property type="entry name" value="WDSAM1 PROTEIN"/>
    <property type="match status" value="1"/>
</dbReference>
<keyword evidence="8" id="KW-1185">Reference proteome</keyword>
<dbReference type="CDD" id="cd16664">
    <property type="entry name" value="RING-Ubox_PUB"/>
    <property type="match status" value="1"/>
</dbReference>
<name>A0AA38FAE7_TAXCH</name>
<comment type="caution">
    <text evidence="7">The sequence shown here is derived from an EMBL/GenBank/DDBJ whole genome shotgun (WGS) entry which is preliminary data.</text>
</comment>
<dbReference type="SUPFAM" id="SSF57850">
    <property type="entry name" value="RING/U-box"/>
    <property type="match status" value="1"/>
</dbReference>
<dbReference type="SUPFAM" id="SSF48371">
    <property type="entry name" value="ARM repeat"/>
    <property type="match status" value="1"/>
</dbReference>
<proteinExistence type="predicted"/>
<reference evidence="7 8" key="1">
    <citation type="journal article" date="2021" name="Nat. Plants">
        <title>The Taxus genome provides insights into paclitaxel biosynthesis.</title>
        <authorList>
            <person name="Xiong X."/>
            <person name="Gou J."/>
            <person name="Liao Q."/>
            <person name="Li Y."/>
            <person name="Zhou Q."/>
            <person name="Bi G."/>
            <person name="Li C."/>
            <person name="Du R."/>
            <person name="Wang X."/>
            <person name="Sun T."/>
            <person name="Guo L."/>
            <person name="Liang H."/>
            <person name="Lu P."/>
            <person name="Wu Y."/>
            <person name="Zhang Z."/>
            <person name="Ro D.K."/>
            <person name="Shang Y."/>
            <person name="Huang S."/>
            <person name="Yan J."/>
        </authorList>
    </citation>
    <scope>NUCLEOTIDE SEQUENCE [LARGE SCALE GENOMIC DNA]</scope>
    <source>
        <strain evidence="7">Ta-2019</strain>
    </source>
</reference>
<gene>
    <name evidence="7" type="ORF">KI387_038766</name>
</gene>
<evidence type="ECO:0000256" key="3">
    <source>
        <dbReference type="ARBA" id="ARBA00012483"/>
    </source>
</evidence>
<dbReference type="Pfam" id="PF04564">
    <property type="entry name" value="U-box"/>
    <property type="match status" value="1"/>
</dbReference>
<comment type="pathway">
    <text evidence="2">Protein modification; protein ubiquitination.</text>
</comment>
<dbReference type="AlphaFoldDB" id="A0AA38FAE7"/>
<dbReference type="GO" id="GO:0061630">
    <property type="term" value="F:ubiquitin protein ligase activity"/>
    <property type="evidence" value="ECO:0007669"/>
    <property type="project" value="UniProtKB-EC"/>
</dbReference>
<dbReference type="InterPro" id="IPR045185">
    <property type="entry name" value="PUB22/23/24-like"/>
</dbReference>